<gene>
    <name evidence="3" type="ORF">C1707_22895</name>
    <name evidence="4" type="ORF">CFHF_24485</name>
</gene>
<dbReference type="Gene3D" id="1.10.287.110">
    <property type="entry name" value="DnaJ domain"/>
    <property type="match status" value="1"/>
</dbReference>
<dbReference type="InterPro" id="IPR036869">
    <property type="entry name" value="J_dom_sf"/>
</dbReference>
<dbReference type="AlphaFoldDB" id="A0A2N5CLL4"/>
<sequence length="143" mass="15029">MLFYLILGAVVVAWLLWGKRKPLLAGEGWRIGAGVMSAAAFAGAAYTGIRSQWPVAIALGVIGLWCATSARQRPVVRKVSEPAKAQLSASEARSILGVDAKAGPDEIQAAYARLIRLAHPDKGGTAGLAAQLNAARDRLLKGR</sequence>
<dbReference type="EMBL" id="CP026100">
    <property type="protein sequence ID" value="AYV48878.1"/>
    <property type="molecule type" value="Genomic_DNA"/>
</dbReference>
<evidence type="ECO:0000256" key="1">
    <source>
        <dbReference type="SAM" id="Phobius"/>
    </source>
</evidence>
<reference evidence="3 6" key="2">
    <citation type="submission" date="2018-01" db="EMBL/GenBank/DDBJ databases">
        <title>Complete genome sequence of Caulobacter flavus RHGG3.</title>
        <authorList>
            <person name="Yang E."/>
        </authorList>
    </citation>
    <scope>NUCLEOTIDE SEQUENCE [LARGE SCALE GENOMIC DNA]</scope>
    <source>
        <strain evidence="3 6">RHGG3</strain>
    </source>
</reference>
<keyword evidence="1" id="KW-0472">Membrane</keyword>
<reference evidence="4 5" key="1">
    <citation type="submission" date="2017-12" db="EMBL/GenBank/DDBJ databases">
        <title>The genome sequence of Caulobacter flavus CGMCC1 15093.</title>
        <authorList>
            <person name="Gao J."/>
            <person name="Mao X."/>
            <person name="Sun J."/>
        </authorList>
    </citation>
    <scope>NUCLEOTIDE SEQUENCE [LARGE SCALE GENOMIC DNA]</scope>
    <source>
        <strain evidence="4 5">CGMCC1 15093</strain>
    </source>
</reference>
<evidence type="ECO:0000313" key="3">
    <source>
        <dbReference type="EMBL" id="AYV48878.1"/>
    </source>
</evidence>
<evidence type="ECO:0000259" key="2">
    <source>
        <dbReference type="PROSITE" id="PS50076"/>
    </source>
</evidence>
<dbReference type="Proteomes" id="UP000234483">
    <property type="component" value="Unassembled WGS sequence"/>
</dbReference>
<dbReference type="EMBL" id="PJRQ01000051">
    <property type="protein sequence ID" value="PLR06665.1"/>
    <property type="molecule type" value="Genomic_DNA"/>
</dbReference>
<keyword evidence="1" id="KW-0812">Transmembrane</keyword>
<evidence type="ECO:0000313" key="5">
    <source>
        <dbReference type="Proteomes" id="UP000234483"/>
    </source>
</evidence>
<dbReference type="RefSeq" id="WP_101715535.1">
    <property type="nucleotide sequence ID" value="NZ_CP026100.1"/>
</dbReference>
<dbReference type="KEGG" id="cfh:C1707_22895"/>
<feature type="transmembrane region" description="Helical" evidence="1">
    <location>
        <begin position="28"/>
        <end position="46"/>
    </location>
</feature>
<evidence type="ECO:0000313" key="4">
    <source>
        <dbReference type="EMBL" id="PLR06665.1"/>
    </source>
</evidence>
<organism evidence="4 5">
    <name type="scientific">Caulobacter flavus</name>
    <dbReference type="NCBI Taxonomy" id="1679497"/>
    <lineage>
        <taxon>Bacteria</taxon>
        <taxon>Pseudomonadati</taxon>
        <taxon>Pseudomonadota</taxon>
        <taxon>Alphaproteobacteria</taxon>
        <taxon>Caulobacterales</taxon>
        <taxon>Caulobacteraceae</taxon>
        <taxon>Caulobacter</taxon>
    </lineage>
</organism>
<name>A0A2N5CLL4_9CAUL</name>
<proteinExistence type="predicted"/>
<feature type="transmembrane region" description="Helical" evidence="1">
    <location>
        <begin position="53"/>
        <end position="70"/>
    </location>
</feature>
<evidence type="ECO:0000313" key="6">
    <source>
        <dbReference type="Proteomes" id="UP000281192"/>
    </source>
</evidence>
<dbReference type="Proteomes" id="UP000281192">
    <property type="component" value="Chromosome"/>
</dbReference>
<dbReference type="InterPro" id="IPR001623">
    <property type="entry name" value="DnaJ_domain"/>
</dbReference>
<keyword evidence="6" id="KW-1185">Reference proteome</keyword>
<dbReference type="OrthoDB" id="9811070at2"/>
<accession>A0A2N5CLL4</accession>
<dbReference type="SUPFAM" id="SSF46565">
    <property type="entry name" value="Chaperone J-domain"/>
    <property type="match status" value="1"/>
</dbReference>
<feature type="domain" description="J" evidence="2">
    <location>
        <begin position="91"/>
        <end position="143"/>
    </location>
</feature>
<protein>
    <submittedName>
        <fullName evidence="4">Molecular chaperone DnaJ</fullName>
    </submittedName>
</protein>
<dbReference type="CDD" id="cd06257">
    <property type="entry name" value="DnaJ"/>
    <property type="match status" value="1"/>
</dbReference>
<keyword evidence="1" id="KW-1133">Transmembrane helix</keyword>
<dbReference type="PROSITE" id="PS50076">
    <property type="entry name" value="DNAJ_2"/>
    <property type="match status" value="1"/>
</dbReference>